<dbReference type="EMBL" id="JAKUCV010005697">
    <property type="protein sequence ID" value="KAJ4830211.1"/>
    <property type="molecule type" value="Genomic_DNA"/>
</dbReference>
<evidence type="ECO:0000313" key="2">
    <source>
        <dbReference type="EMBL" id="KAJ4830211.1"/>
    </source>
</evidence>
<accession>A0A9Q0FH07</accession>
<evidence type="ECO:0000256" key="1">
    <source>
        <dbReference type="SAM" id="Coils"/>
    </source>
</evidence>
<name>A0A9Q0FH07_9ROSI</name>
<reference evidence="2" key="2">
    <citation type="journal article" date="2023" name="Plants (Basel)">
        <title>Annotation of the Turnera subulata (Passifloraceae) Draft Genome Reveals the S-Locus Evolved after the Divergence of Turneroideae from Passifloroideae in a Stepwise Manner.</title>
        <authorList>
            <person name="Henning P.M."/>
            <person name="Roalson E.H."/>
            <person name="Mir W."/>
            <person name="McCubbin A.G."/>
            <person name="Shore J.S."/>
        </authorList>
    </citation>
    <scope>NUCLEOTIDE SEQUENCE</scope>
    <source>
        <strain evidence="2">F60SS</strain>
    </source>
</reference>
<comment type="caution">
    <text evidence="2">The sequence shown here is derived from an EMBL/GenBank/DDBJ whole genome shotgun (WGS) entry which is preliminary data.</text>
</comment>
<organism evidence="2 3">
    <name type="scientific">Turnera subulata</name>
    <dbReference type="NCBI Taxonomy" id="218843"/>
    <lineage>
        <taxon>Eukaryota</taxon>
        <taxon>Viridiplantae</taxon>
        <taxon>Streptophyta</taxon>
        <taxon>Embryophyta</taxon>
        <taxon>Tracheophyta</taxon>
        <taxon>Spermatophyta</taxon>
        <taxon>Magnoliopsida</taxon>
        <taxon>eudicotyledons</taxon>
        <taxon>Gunneridae</taxon>
        <taxon>Pentapetalae</taxon>
        <taxon>rosids</taxon>
        <taxon>fabids</taxon>
        <taxon>Malpighiales</taxon>
        <taxon>Passifloraceae</taxon>
        <taxon>Turnera</taxon>
    </lineage>
</organism>
<sequence>MKAIHSSTSPLPDLMLCFNEQVKQLTDENQLLEKELAAASNAGVSFNQNIQETTFASGMIDNAGNSAFTQDIFNFL</sequence>
<reference evidence="2" key="1">
    <citation type="submission" date="2022-02" db="EMBL/GenBank/DDBJ databases">
        <authorList>
            <person name="Henning P.M."/>
            <person name="McCubbin A.G."/>
            <person name="Shore J.S."/>
        </authorList>
    </citation>
    <scope>NUCLEOTIDE SEQUENCE</scope>
    <source>
        <strain evidence="2">F60SS</strain>
        <tissue evidence="2">Leaves</tissue>
    </source>
</reference>
<proteinExistence type="predicted"/>
<dbReference type="Proteomes" id="UP001141552">
    <property type="component" value="Unassembled WGS sequence"/>
</dbReference>
<protein>
    <submittedName>
        <fullName evidence="2">Uncharacterized protein</fullName>
    </submittedName>
</protein>
<evidence type="ECO:0000313" key="3">
    <source>
        <dbReference type="Proteomes" id="UP001141552"/>
    </source>
</evidence>
<keyword evidence="3" id="KW-1185">Reference proteome</keyword>
<dbReference type="AlphaFoldDB" id="A0A9Q0FH07"/>
<gene>
    <name evidence="2" type="ORF">Tsubulata_035745</name>
</gene>
<feature type="coiled-coil region" evidence="1">
    <location>
        <begin position="15"/>
        <end position="42"/>
    </location>
</feature>
<keyword evidence="1" id="KW-0175">Coiled coil</keyword>